<evidence type="ECO:0000256" key="4">
    <source>
        <dbReference type="ARBA" id="ARBA00022692"/>
    </source>
</evidence>
<dbReference type="Pfam" id="PF00361">
    <property type="entry name" value="Proton_antipo_M"/>
    <property type="match status" value="1"/>
</dbReference>
<feature type="transmembrane region" description="Helical" evidence="8">
    <location>
        <begin position="218"/>
        <end position="236"/>
    </location>
</feature>
<dbReference type="InParanoid" id="A0A7G1G3H2"/>
<keyword evidence="5 8" id="KW-1133">Transmembrane helix</keyword>
<dbReference type="PANTHER" id="PTHR42703">
    <property type="entry name" value="NADH DEHYDROGENASE"/>
    <property type="match status" value="1"/>
</dbReference>
<feature type="transmembrane region" description="Helical" evidence="8">
    <location>
        <begin position="277"/>
        <end position="299"/>
    </location>
</feature>
<dbReference type="PANTHER" id="PTHR42703:SF1">
    <property type="entry name" value="NA(+)_H(+) ANTIPORTER SUBUNIT D1"/>
    <property type="match status" value="1"/>
</dbReference>
<comment type="subcellular location">
    <subcellularLocation>
        <location evidence="1">Cell membrane</location>
        <topology evidence="1">Multi-pass membrane protein</topology>
    </subcellularLocation>
    <subcellularLocation>
        <location evidence="7">Membrane</location>
        <topology evidence="7">Multi-pass membrane protein</topology>
    </subcellularLocation>
</comment>
<keyword evidence="11" id="KW-1185">Reference proteome</keyword>
<comment type="similarity">
    <text evidence="2">Belongs to the CPA3 antiporters (TC 2.A.63) subunit D family.</text>
</comment>
<feature type="transmembrane region" description="Helical" evidence="8">
    <location>
        <begin position="305"/>
        <end position="324"/>
    </location>
</feature>
<feature type="transmembrane region" description="Helical" evidence="8">
    <location>
        <begin position="344"/>
        <end position="365"/>
    </location>
</feature>
<reference evidence="10 11" key="1">
    <citation type="submission" date="2018-06" db="EMBL/GenBank/DDBJ databases">
        <title>Genome sequencing of Oceanotoga sp. sy52.</title>
        <authorList>
            <person name="Mori K."/>
        </authorList>
    </citation>
    <scope>NUCLEOTIDE SEQUENCE [LARGE SCALE GENOMIC DNA]</scope>
    <source>
        <strain evidence="11">sy52</strain>
    </source>
</reference>
<sequence>MNNPVLLITLPLLFAFLSVIFKSAKKVFMFSGLLINILLLNFIEKGSYLIGGWKIPYGINLVLDNYSFAAVLIINTIFTISVLMSYKSIKNMETVLLVSLAGLNGVVLTGDLFNLFVFLEIAGIGAYILSSSTGKHIASFKYLMLGTFGINLFLFGIILFYSSTGSLNFIDIASKVSMMDNKLYLLAITMIFVGISVESKFMPFNSWAKEVYSNTDSLTAPIFAAVYASAMMFVFGRLFTSVFVTTGFIHNLLLFITISTFLFGEIIAFSEKKLRRMLTFSSVGQAGLISTLFLVGAQYPAVMQIYNNAMSKMVMFSIAGYIAIKYGKDKIEDLQGVFLNNKILGFGFSAAALSIVGLPLFYGFYVKLNILIEVFSKNVWLPALILFATLIEGIYYIRALVKLWNPGKEGEVSKPSLAKLKLTDTFNYAFIAVIVAAIIVFLGLYPDVLANFLNGTVESLKNYSGILTTGGM</sequence>
<dbReference type="KEGG" id="ocy:OSSY52_11010"/>
<evidence type="ECO:0000256" key="2">
    <source>
        <dbReference type="ARBA" id="ARBA00005346"/>
    </source>
</evidence>
<name>A0A7G1G3H2_9BACT</name>
<feature type="transmembrane region" description="Helical" evidence="8">
    <location>
        <begin position="65"/>
        <end position="86"/>
    </location>
</feature>
<dbReference type="GO" id="GO:0005886">
    <property type="term" value="C:plasma membrane"/>
    <property type="evidence" value="ECO:0007669"/>
    <property type="project" value="UniProtKB-SubCell"/>
</dbReference>
<accession>A0A7G1G3H2</accession>
<evidence type="ECO:0000259" key="9">
    <source>
        <dbReference type="Pfam" id="PF00361"/>
    </source>
</evidence>
<proteinExistence type="inferred from homology"/>
<evidence type="ECO:0000256" key="3">
    <source>
        <dbReference type="ARBA" id="ARBA00022475"/>
    </source>
</evidence>
<evidence type="ECO:0000256" key="8">
    <source>
        <dbReference type="SAM" id="Phobius"/>
    </source>
</evidence>
<gene>
    <name evidence="10" type="ORF">OSSY52_11010</name>
</gene>
<evidence type="ECO:0000256" key="5">
    <source>
        <dbReference type="ARBA" id="ARBA00022989"/>
    </source>
</evidence>
<dbReference type="Proteomes" id="UP000516361">
    <property type="component" value="Chromosome"/>
</dbReference>
<dbReference type="InterPro" id="IPR050586">
    <property type="entry name" value="CPA3_Na-H_Antiporter_D"/>
</dbReference>
<evidence type="ECO:0000256" key="7">
    <source>
        <dbReference type="RuleBase" id="RU000320"/>
    </source>
</evidence>
<dbReference type="AlphaFoldDB" id="A0A7G1G3H2"/>
<evidence type="ECO:0000313" key="10">
    <source>
        <dbReference type="EMBL" id="BBE30960.1"/>
    </source>
</evidence>
<evidence type="ECO:0000313" key="11">
    <source>
        <dbReference type="Proteomes" id="UP000516361"/>
    </source>
</evidence>
<feature type="transmembrane region" description="Helical" evidence="8">
    <location>
        <begin position="425"/>
        <end position="445"/>
    </location>
</feature>
<feature type="transmembrane region" description="Helical" evidence="8">
    <location>
        <begin position="181"/>
        <end position="197"/>
    </location>
</feature>
<dbReference type="InterPro" id="IPR001750">
    <property type="entry name" value="ND/Mrp_TM"/>
</dbReference>
<feature type="transmembrane region" description="Helical" evidence="8">
    <location>
        <begin position="5"/>
        <end position="21"/>
    </location>
</feature>
<dbReference type="RefSeq" id="WP_190616021.1">
    <property type="nucleotide sequence ID" value="NZ_AP018712.1"/>
</dbReference>
<organism evidence="10 11">
    <name type="scientific">Tepiditoga spiralis</name>
    <dbReference type="NCBI Taxonomy" id="2108365"/>
    <lineage>
        <taxon>Bacteria</taxon>
        <taxon>Thermotogati</taxon>
        <taxon>Thermotogota</taxon>
        <taxon>Thermotogae</taxon>
        <taxon>Petrotogales</taxon>
        <taxon>Petrotogaceae</taxon>
        <taxon>Tepiditoga</taxon>
    </lineage>
</organism>
<feature type="domain" description="NADH:quinone oxidoreductase/Mrp antiporter transmembrane" evidence="9">
    <location>
        <begin position="110"/>
        <end position="391"/>
    </location>
</feature>
<keyword evidence="4 7" id="KW-0812">Transmembrane</keyword>
<keyword evidence="6 8" id="KW-0472">Membrane</keyword>
<evidence type="ECO:0000256" key="6">
    <source>
        <dbReference type="ARBA" id="ARBA00023136"/>
    </source>
</evidence>
<feature type="transmembrane region" description="Helical" evidence="8">
    <location>
        <begin position="248"/>
        <end position="270"/>
    </location>
</feature>
<feature type="transmembrane region" description="Helical" evidence="8">
    <location>
        <begin position="142"/>
        <end position="161"/>
    </location>
</feature>
<feature type="transmembrane region" description="Helical" evidence="8">
    <location>
        <begin position="27"/>
        <end position="44"/>
    </location>
</feature>
<feature type="transmembrane region" description="Helical" evidence="8">
    <location>
        <begin position="106"/>
        <end position="130"/>
    </location>
</feature>
<keyword evidence="3" id="KW-1003">Cell membrane</keyword>
<evidence type="ECO:0000256" key="1">
    <source>
        <dbReference type="ARBA" id="ARBA00004651"/>
    </source>
</evidence>
<feature type="transmembrane region" description="Helical" evidence="8">
    <location>
        <begin position="380"/>
        <end position="404"/>
    </location>
</feature>
<dbReference type="EMBL" id="AP018712">
    <property type="protein sequence ID" value="BBE30960.1"/>
    <property type="molecule type" value="Genomic_DNA"/>
</dbReference>
<protein>
    <submittedName>
        <fullName evidence="10">NADH dehydrogenase</fullName>
    </submittedName>
</protein>